<dbReference type="SUPFAM" id="SSF54211">
    <property type="entry name" value="Ribosomal protein S5 domain 2-like"/>
    <property type="match status" value="1"/>
</dbReference>
<dbReference type="EMBL" id="QSGO01000002">
    <property type="protein sequence ID" value="RHB37649.1"/>
    <property type="molecule type" value="Genomic_DNA"/>
</dbReference>
<dbReference type="GO" id="GO:0140662">
    <property type="term" value="F:ATP-dependent protein folding chaperone"/>
    <property type="evidence" value="ECO:0007669"/>
    <property type="project" value="InterPro"/>
</dbReference>
<dbReference type="Proteomes" id="UP000284379">
    <property type="component" value="Unassembled WGS sequence"/>
</dbReference>
<dbReference type="InterPro" id="IPR020575">
    <property type="entry name" value="Hsp90_N"/>
</dbReference>
<dbReference type="InterPro" id="IPR001404">
    <property type="entry name" value="Hsp90_fam"/>
</dbReference>
<protein>
    <submittedName>
        <fullName evidence="6">HSP90 family protein</fullName>
    </submittedName>
</protein>
<dbReference type="Gene3D" id="3.30.565.10">
    <property type="entry name" value="Histidine kinase-like ATPase, C-terminal domain"/>
    <property type="match status" value="1"/>
</dbReference>
<comment type="similarity">
    <text evidence="1">Belongs to the heat shock protein 90 family.</text>
</comment>
<evidence type="ECO:0000313" key="6">
    <source>
        <dbReference type="EMBL" id="RHB37649.1"/>
    </source>
</evidence>
<dbReference type="InterPro" id="IPR036890">
    <property type="entry name" value="HATPase_C_sf"/>
</dbReference>
<evidence type="ECO:0000256" key="2">
    <source>
        <dbReference type="ARBA" id="ARBA00022741"/>
    </source>
</evidence>
<keyword evidence="3 5" id="KW-0067">ATP-binding</keyword>
<feature type="binding site" evidence="5">
    <location>
        <position position="301"/>
    </location>
    <ligand>
        <name>ATP</name>
        <dbReference type="ChEBI" id="CHEBI:30616"/>
    </ligand>
</feature>
<dbReference type="Gene3D" id="3.30.230.80">
    <property type="match status" value="1"/>
</dbReference>
<dbReference type="Pfam" id="PF13589">
    <property type="entry name" value="HATPase_c_3"/>
    <property type="match status" value="1"/>
</dbReference>
<dbReference type="PRINTS" id="PR00775">
    <property type="entry name" value="HEATSHOCK90"/>
</dbReference>
<evidence type="ECO:0000313" key="7">
    <source>
        <dbReference type="Proteomes" id="UP000284379"/>
    </source>
</evidence>
<evidence type="ECO:0000256" key="4">
    <source>
        <dbReference type="ARBA" id="ARBA00023186"/>
    </source>
</evidence>
<dbReference type="InterPro" id="IPR020568">
    <property type="entry name" value="Ribosomal_Su5_D2-typ_SF"/>
</dbReference>
<keyword evidence="2 5" id="KW-0547">Nucleotide-binding</keyword>
<dbReference type="Pfam" id="PF00183">
    <property type="entry name" value="HSP90"/>
    <property type="match status" value="1"/>
</dbReference>
<keyword evidence="4" id="KW-0143">Chaperone</keyword>
<proteinExistence type="inferred from homology"/>
<dbReference type="PIRSF" id="PIRSF002583">
    <property type="entry name" value="Hsp90"/>
    <property type="match status" value="1"/>
</dbReference>
<dbReference type="GO" id="GO:0051082">
    <property type="term" value="F:unfolded protein binding"/>
    <property type="evidence" value="ECO:0007669"/>
    <property type="project" value="InterPro"/>
</dbReference>
<reference evidence="6 7" key="1">
    <citation type="submission" date="2018-08" db="EMBL/GenBank/DDBJ databases">
        <title>A genome reference for cultivated species of the human gut microbiota.</title>
        <authorList>
            <person name="Zou Y."/>
            <person name="Xue W."/>
            <person name="Luo G."/>
        </authorList>
    </citation>
    <scope>NUCLEOTIDE SEQUENCE [LARGE SCALE GENOMIC DNA]</scope>
    <source>
        <strain evidence="6 7">AM40-30BH</strain>
    </source>
</reference>
<evidence type="ECO:0000256" key="1">
    <source>
        <dbReference type="ARBA" id="ARBA00008239"/>
    </source>
</evidence>
<evidence type="ECO:0000256" key="5">
    <source>
        <dbReference type="PIRSR" id="PIRSR002583-1"/>
    </source>
</evidence>
<feature type="binding site" evidence="5">
    <location>
        <position position="34"/>
    </location>
    <ligand>
        <name>ATP</name>
        <dbReference type="ChEBI" id="CHEBI:30616"/>
    </ligand>
</feature>
<feature type="binding site" evidence="5">
    <location>
        <position position="38"/>
    </location>
    <ligand>
        <name>ATP</name>
        <dbReference type="ChEBI" id="CHEBI:30616"/>
    </ligand>
</feature>
<evidence type="ECO:0000256" key="3">
    <source>
        <dbReference type="ARBA" id="ARBA00022840"/>
    </source>
</evidence>
<dbReference type="SUPFAM" id="SSF55874">
    <property type="entry name" value="ATPase domain of HSP90 chaperone/DNA topoisomerase II/histidine kinase"/>
    <property type="match status" value="1"/>
</dbReference>
<dbReference type="SUPFAM" id="SSF110942">
    <property type="entry name" value="HSP90 C-terminal domain"/>
    <property type="match status" value="1"/>
</dbReference>
<dbReference type="GO" id="GO:0016887">
    <property type="term" value="F:ATP hydrolysis activity"/>
    <property type="evidence" value="ECO:0007669"/>
    <property type="project" value="InterPro"/>
</dbReference>
<dbReference type="PANTHER" id="PTHR11528">
    <property type="entry name" value="HEAT SHOCK PROTEIN 90 FAMILY MEMBER"/>
    <property type="match status" value="1"/>
</dbReference>
<name>A0A413VVV7_9BACE</name>
<dbReference type="RefSeq" id="WP_122200875.1">
    <property type="nucleotide sequence ID" value="NZ_CABJFV010000002.1"/>
</dbReference>
<sequence length="588" mass="67178">MENENNNLFQVNLKGMIALLSEHIYSNPNTFVRELLQNCVDAITALRNIDENYSGRIDVYLNDDGSLTFQDNGIGLKEEEVYRFLTVIGESSKRETPDADDYIGRFGIGLLSCFVVTNEITVESRSAMGKQAVRWCGKVDGTYQTTLPAEEWPIGSRVILIPKKEWSHLFEYETFKKILQNYGEVLPHPIYLHNQGKEELVNTPAPIWLDPKATRKELLDHGTKVFQSSALDVFRIHTENGKVNGVLYILPFRTQFSVRNSHKVYLKRMLLSEDDCNLLPPWAFFIRCLINADGLLSTASRESFVSNDLLKDARKEIGNAIKEYLKGLIENNREMFNKILDVHYFHIKAIAAEDNELLRLFIDYLPFETSKGMRNFGNIRSTDNVIRYTRNIEDFRQVRRIAGSQGWLVINAAYTFDETLLKKSARLFPELTLEEVSPARLLEQFAEVEASAEHIDFEKKASELLKPFGCICRLKHFTPADTPVIFVAEEKETGTKAANNPLAAVLGAINAQKQTPPTLTFNADNEMVQTLLKIKGDNKLFQHIIHILYVQALLQGRYPVNSEEMTLFNHSLSELMTTKMNDFINFLN</sequence>
<feature type="binding site" evidence="5">
    <location>
        <position position="71"/>
    </location>
    <ligand>
        <name>ATP</name>
        <dbReference type="ChEBI" id="CHEBI:30616"/>
    </ligand>
</feature>
<dbReference type="InterPro" id="IPR037196">
    <property type="entry name" value="HSP90_C"/>
</dbReference>
<gene>
    <name evidence="6" type="ORF">DW888_03505</name>
</gene>
<dbReference type="GO" id="GO:0005524">
    <property type="term" value="F:ATP binding"/>
    <property type="evidence" value="ECO:0007669"/>
    <property type="project" value="UniProtKB-KW"/>
</dbReference>
<comment type="caution">
    <text evidence="6">The sequence shown here is derived from an EMBL/GenBank/DDBJ whole genome shotgun (WGS) entry which is preliminary data.</text>
</comment>
<dbReference type="NCBIfam" id="NF010683">
    <property type="entry name" value="PRK14083.1"/>
    <property type="match status" value="1"/>
</dbReference>
<dbReference type="AlphaFoldDB" id="A0A413VVV7"/>
<organism evidence="6 7">
    <name type="scientific">Bacteroides nordii</name>
    <dbReference type="NCBI Taxonomy" id="291645"/>
    <lineage>
        <taxon>Bacteria</taxon>
        <taxon>Pseudomonadati</taxon>
        <taxon>Bacteroidota</taxon>
        <taxon>Bacteroidia</taxon>
        <taxon>Bacteroidales</taxon>
        <taxon>Bacteroidaceae</taxon>
        <taxon>Bacteroides</taxon>
    </lineage>
</organism>
<accession>A0A413VVV7</accession>